<evidence type="ECO:0000256" key="2">
    <source>
        <dbReference type="SAM" id="SignalP"/>
    </source>
</evidence>
<protein>
    <recommendedName>
        <fullName evidence="5">Trigger factor ribosome-binding bacterial domain-containing protein</fullName>
    </recommendedName>
</protein>
<reference evidence="3 4" key="1">
    <citation type="journal article" date="2015" name="Plant Cell">
        <title>Oil accumulation by the oleaginous diatom Fistulifera solaris as revealed by the genome and transcriptome.</title>
        <authorList>
            <person name="Tanaka T."/>
            <person name="Maeda Y."/>
            <person name="Veluchamy A."/>
            <person name="Tanaka M."/>
            <person name="Abida H."/>
            <person name="Marechal E."/>
            <person name="Bowler C."/>
            <person name="Muto M."/>
            <person name="Sunaga Y."/>
            <person name="Tanaka M."/>
            <person name="Yoshino T."/>
            <person name="Taniguchi T."/>
            <person name="Fukuda Y."/>
            <person name="Nemoto M."/>
            <person name="Matsumoto M."/>
            <person name="Wong P.S."/>
            <person name="Aburatani S."/>
            <person name="Fujibuchi W."/>
        </authorList>
    </citation>
    <scope>NUCLEOTIDE SEQUENCE [LARGE SCALE GENOMIC DNA]</scope>
    <source>
        <strain evidence="3 4">JPCC DA0580</strain>
    </source>
</reference>
<dbReference type="AlphaFoldDB" id="A0A1Z5K8R8"/>
<evidence type="ECO:0008006" key="5">
    <source>
        <dbReference type="Google" id="ProtNLM"/>
    </source>
</evidence>
<feature type="region of interest" description="Disordered" evidence="1">
    <location>
        <begin position="160"/>
        <end position="187"/>
    </location>
</feature>
<dbReference type="SUPFAM" id="SSF102735">
    <property type="entry name" value="Trigger factor ribosome-binding domain"/>
    <property type="match status" value="1"/>
</dbReference>
<evidence type="ECO:0000313" key="4">
    <source>
        <dbReference type="Proteomes" id="UP000198406"/>
    </source>
</evidence>
<keyword evidence="4" id="KW-1185">Reference proteome</keyword>
<gene>
    <name evidence="3" type="ORF">FisN_14Hh239</name>
</gene>
<accession>A0A1Z5K8R8</accession>
<dbReference type="GO" id="GO:0006457">
    <property type="term" value="P:protein folding"/>
    <property type="evidence" value="ECO:0007669"/>
    <property type="project" value="InterPro"/>
</dbReference>
<organism evidence="3 4">
    <name type="scientific">Fistulifera solaris</name>
    <name type="common">Oleaginous diatom</name>
    <dbReference type="NCBI Taxonomy" id="1519565"/>
    <lineage>
        <taxon>Eukaryota</taxon>
        <taxon>Sar</taxon>
        <taxon>Stramenopiles</taxon>
        <taxon>Ochrophyta</taxon>
        <taxon>Bacillariophyta</taxon>
        <taxon>Bacillariophyceae</taxon>
        <taxon>Bacillariophycidae</taxon>
        <taxon>Naviculales</taxon>
        <taxon>Naviculaceae</taxon>
        <taxon>Fistulifera</taxon>
    </lineage>
</organism>
<dbReference type="EMBL" id="BDSP01000184">
    <property type="protein sequence ID" value="GAX22606.1"/>
    <property type="molecule type" value="Genomic_DNA"/>
</dbReference>
<name>A0A1Z5K8R8_FISSO</name>
<keyword evidence="2" id="KW-0732">Signal</keyword>
<dbReference type="GO" id="GO:0015031">
    <property type="term" value="P:protein transport"/>
    <property type="evidence" value="ECO:0007669"/>
    <property type="project" value="InterPro"/>
</dbReference>
<sequence>MKLPTYIYIALSVLVPAQGFTQQPFIRRHHSKGTLIIEKGTSGIRNHVYLRAEEWTGDVVAGGAIQGCSIQLVEGSVTEWIVTIDGVEADLGRFSQAIYKKIIADAKQQRFQGFRPGTIPPHLEPTYRAFTMDECARETVLEALQQNNIRPFESSRSEMTIERISFPPPVPKRSKKSKQKADAPAEVAPEWLTKKSMKEAVDAGWQPGQSFSFVATGVKGQKLKDQDAAAAMPLGANY</sequence>
<dbReference type="InParanoid" id="A0A1Z5K8R8"/>
<evidence type="ECO:0000313" key="3">
    <source>
        <dbReference type="EMBL" id="GAX22606.1"/>
    </source>
</evidence>
<dbReference type="InterPro" id="IPR036611">
    <property type="entry name" value="Trigger_fac_ribosome-bd_sf"/>
</dbReference>
<dbReference type="Gene3D" id="3.30.70.1050">
    <property type="entry name" value="Trigger factor ribosome-binding domain"/>
    <property type="match status" value="1"/>
</dbReference>
<dbReference type="Proteomes" id="UP000198406">
    <property type="component" value="Unassembled WGS sequence"/>
</dbReference>
<proteinExistence type="predicted"/>
<feature type="chain" id="PRO_5012170556" description="Trigger factor ribosome-binding bacterial domain-containing protein" evidence="2">
    <location>
        <begin position="20"/>
        <end position="238"/>
    </location>
</feature>
<evidence type="ECO:0000256" key="1">
    <source>
        <dbReference type="SAM" id="MobiDB-lite"/>
    </source>
</evidence>
<dbReference type="OrthoDB" id="42315at2759"/>
<comment type="caution">
    <text evidence="3">The sequence shown here is derived from an EMBL/GenBank/DDBJ whole genome shotgun (WGS) entry which is preliminary data.</text>
</comment>
<feature type="signal peptide" evidence="2">
    <location>
        <begin position="1"/>
        <end position="19"/>
    </location>
</feature>